<feature type="region of interest" description="Disordered" evidence="1">
    <location>
        <begin position="86"/>
        <end position="154"/>
    </location>
</feature>
<organism evidence="2 3">
    <name type="scientific">Trichoderma asperellum</name>
    <name type="common">Filamentous fungus</name>
    <dbReference type="NCBI Taxonomy" id="101201"/>
    <lineage>
        <taxon>Eukaryota</taxon>
        <taxon>Fungi</taxon>
        <taxon>Dikarya</taxon>
        <taxon>Ascomycota</taxon>
        <taxon>Pezizomycotina</taxon>
        <taxon>Sordariomycetes</taxon>
        <taxon>Hypocreomycetidae</taxon>
        <taxon>Hypocreales</taxon>
        <taxon>Hypocreaceae</taxon>
        <taxon>Trichoderma</taxon>
    </lineage>
</organism>
<gene>
    <name evidence="2" type="ORF">TASIC1_0011011600</name>
</gene>
<name>A0A6V8R1N3_TRIAP</name>
<evidence type="ECO:0000313" key="3">
    <source>
        <dbReference type="Proteomes" id="UP000517252"/>
    </source>
</evidence>
<feature type="region of interest" description="Disordered" evidence="1">
    <location>
        <begin position="52"/>
        <end position="74"/>
    </location>
</feature>
<reference evidence="2 3" key="1">
    <citation type="submission" date="2020-07" db="EMBL/GenBank/DDBJ databases">
        <title>Trichoderma asperellum IC-1 whole genome shotgun sequence.</title>
        <authorList>
            <person name="Kanamasa S."/>
            <person name="Takahashi H."/>
        </authorList>
    </citation>
    <scope>NUCLEOTIDE SEQUENCE [LARGE SCALE GENOMIC DNA]</scope>
    <source>
        <strain evidence="2 3">IC-1</strain>
    </source>
</reference>
<feature type="compositionally biased region" description="Basic residues" evidence="1">
    <location>
        <begin position="94"/>
        <end position="105"/>
    </location>
</feature>
<accession>A0A6V8R1N3</accession>
<comment type="caution">
    <text evidence="2">The sequence shown here is derived from an EMBL/GenBank/DDBJ whole genome shotgun (WGS) entry which is preliminary data.</text>
</comment>
<dbReference type="EMBL" id="BLZH01000011">
    <property type="protein sequence ID" value="GFP58749.1"/>
    <property type="molecule type" value="Genomic_DNA"/>
</dbReference>
<sequence>MARHRQKTPPVTDERARLATARETRKAAAGRFAGCWPSCKLRAVTGVYFWRGGRNQSNGGAETASLSTTEKRRVTEQRKYLEITRLGGEARSREQHKHPKRRFAHRTAAWASLRSNGEAETKDAARAEEQREKEEVWRRTSDEKALPSRPPCGDTVSSLALSALDAAGASPTRPGAGGSLGGLQRAAACRVDWAGLTRCVACMYEYSRATGLYHKPVPGGTYRQGAELMLVEQRRGPQQARRRPIGRGQGQLLQSNQMACNECSTHAL</sequence>
<feature type="compositionally biased region" description="Polar residues" evidence="1">
    <location>
        <begin position="54"/>
        <end position="68"/>
    </location>
</feature>
<protein>
    <submittedName>
        <fullName evidence="2">Uncharacterized protein</fullName>
    </submittedName>
</protein>
<evidence type="ECO:0000313" key="2">
    <source>
        <dbReference type="EMBL" id="GFP58749.1"/>
    </source>
</evidence>
<feature type="compositionally biased region" description="Basic and acidic residues" evidence="1">
    <location>
        <begin position="117"/>
        <end position="146"/>
    </location>
</feature>
<evidence type="ECO:0000256" key="1">
    <source>
        <dbReference type="SAM" id="MobiDB-lite"/>
    </source>
</evidence>
<proteinExistence type="predicted"/>
<dbReference type="AlphaFoldDB" id="A0A6V8R1N3"/>
<dbReference type="Proteomes" id="UP000517252">
    <property type="component" value="Unassembled WGS sequence"/>
</dbReference>